<feature type="compositionally biased region" description="Pro residues" evidence="1">
    <location>
        <begin position="86"/>
        <end position="96"/>
    </location>
</feature>
<sequence length="253" mass="26439">MSASGEGTPPGRRTGETAAWVSAITAVVGLLLAVFGVPLVGGSSVNRTIAGHAGAPHAPSSPTPPPAGTSAPGSPDATVAPDTAPSGPPQPSPPAMPKGWHRVGEPGLTVVFALPDGWTRKIRNGIQSNWTSPDGAHDMSVKRDTSYGATARAASAGQLAWYRDTAKSSMADVKAVSHITRQNGRDALWLEIDYHWAGQSEPRKRVEVFVAGRAGQVYQLLFDTAAHPEKLATQRRLFTTARAQLLIDMGAPS</sequence>
<evidence type="ECO:0000256" key="2">
    <source>
        <dbReference type="SAM" id="Phobius"/>
    </source>
</evidence>
<evidence type="ECO:0000256" key="1">
    <source>
        <dbReference type="SAM" id="MobiDB-lite"/>
    </source>
</evidence>
<reference evidence="3 4" key="1">
    <citation type="submission" date="2016-11" db="EMBL/GenBank/DDBJ databases">
        <authorList>
            <person name="Jaros S."/>
            <person name="Januszkiewicz K."/>
            <person name="Wedrychowicz H."/>
        </authorList>
    </citation>
    <scope>NUCLEOTIDE SEQUENCE [LARGE SCALE GENOMIC DNA]</scope>
    <source>
        <strain evidence="3 4">OK807</strain>
    </source>
</reference>
<accession>A0A1K1VYH0</accession>
<feature type="region of interest" description="Disordered" evidence="1">
    <location>
        <begin position="51"/>
        <end position="102"/>
    </location>
</feature>
<dbReference type="RefSeq" id="WP_072483864.1">
    <property type="nucleotide sequence ID" value="NZ_FPJO01000002.1"/>
</dbReference>
<dbReference type="AlphaFoldDB" id="A0A1K1VYH0"/>
<dbReference type="OrthoDB" id="4223013at2"/>
<feature type="transmembrane region" description="Helical" evidence="2">
    <location>
        <begin position="20"/>
        <end position="40"/>
    </location>
</feature>
<organism evidence="3 4">
    <name type="scientific">Streptomyces atratus</name>
    <dbReference type="NCBI Taxonomy" id="1893"/>
    <lineage>
        <taxon>Bacteria</taxon>
        <taxon>Bacillati</taxon>
        <taxon>Actinomycetota</taxon>
        <taxon>Actinomycetes</taxon>
        <taxon>Kitasatosporales</taxon>
        <taxon>Streptomycetaceae</taxon>
        <taxon>Streptomyces</taxon>
    </lineage>
</organism>
<protein>
    <submittedName>
        <fullName evidence="3">Uncharacterized protein</fullName>
    </submittedName>
</protein>
<feature type="compositionally biased region" description="Low complexity" evidence="1">
    <location>
        <begin position="68"/>
        <end position="85"/>
    </location>
</feature>
<name>A0A1K1VYH0_STRAR</name>
<dbReference type="EMBL" id="FPJO01000002">
    <property type="protein sequence ID" value="SFX29851.1"/>
    <property type="molecule type" value="Genomic_DNA"/>
</dbReference>
<proteinExistence type="predicted"/>
<evidence type="ECO:0000313" key="3">
    <source>
        <dbReference type="EMBL" id="SFX29851.1"/>
    </source>
</evidence>
<keyword evidence="2" id="KW-0812">Transmembrane</keyword>
<evidence type="ECO:0000313" key="4">
    <source>
        <dbReference type="Proteomes" id="UP000181909"/>
    </source>
</evidence>
<keyword evidence="2" id="KW-1133">Transmembrane helix</keyword>
<gene>
    <name evidence="3" type="ORF">SAMN02787144_1002182</name>
</gene>
<dbReference type="STRING" id="1893.SAMN02787144_1002182"/>
<dbReference type="Proteomes" id="UP000181909">
    <property type="component" value="Unassembled WGS sequence"/>
</dbReference>
<keyword evidence="2" id="KW-0472">Membrane</keyword>